<evidence type="ECO:0000256" key="5">
    <source>
        <dbReference type="ARBA" id="ARBA00022645"/>
    </source>
</evidence>
<dbReference type="Pfam" id="PF00768">
    <property type="entry name" value="Peptidase_S11"/>
    <property type="match status" value="1"/>
</dbReference>
<dbReference type="Pfam" id="PF07943">
    <property type="entry name" value="PBP5_C"/>
    <property type="match status" value="1"/>
</dbReference>
<dbReference type="SUPFAM" id="SSF69189">
    <property type="entry name" value="Penicillin-binding protein associated domain"/>
    <property type="match status" value="1"/>
</dbReference>
<dbReference type="SUPFAM" id="SSF56601">
    <property type="entry name" value="beta-lactamase/transpeptidase-like"/>
    <property type="match status" value="1"/>
</dbReference>
<evidence type="ECO:0000256" key="2">
    <source>
        <dbReference type="ARBA" id="ARBA00004752"/>
    </source>
</evidence>
<dbReference type="KEGG" id="seme:MIZ01_0660"/>
<keyword evidence="5 16" id="KW-0121">Carboxypeptidase</keyword>
<dbReference type="SMART" id="SM00936">
    <property type="entry name" value="PBP5_C"/>
    <property type="match status" value="1"/>
</dbReference>
<proteinExistence type="inferred from homology"/>
<dbReference type="Gene3D" id="3.40.710.10">
    <property type="entry name" value="DD-peptidase/beta-lactamase superfamily"/>
    <property type="match status" value="1"/>
</dbReference>
<evidence type="ECO:0000256" key="13">
    <source>
        <dbReference type="RuleBase" id="RU004016"/>
    </source>
</evidence>
<comment type="pathway">
    <text evidence="2">Cell wall biogenesis; peptidoglycan biosynthesis.</text>
</comment>
<keyword evidence="7 14" id="KW-0732">Signal</keyword>
<accession>A0AAN1X963</accession>
<keyword evidence="17" id="KW-1185">Reference proteome</keyword>
<dbReference type="GO" id="GO:0009002">
    <property type="term" value="F:serine-type D-Ala-D-Ala carboxypeptidase activity"/>
    <property type="evidence" value="ECO:0007669"/>
    <property type="project" value="UniProtKB-EC"/>
</dbReference>
<dbReference type="GO" id="GO:0071555">
    <property type="term" value="P:cell wall organization"/>
    <property type="evidence" value="ECO:0007669"/>
    <property type="project" value="UniProtKB-KW"/>
</dbReference>
<dbReference type="GO" id="GO:0006508">
    <property type="term" value="P:proteolysis"/>
    <property type="evidence" value="ECO:0007669"/>
    <property type="project" value="UniProtKB-KW"/>
</dbReference>
<evidence type="ECO:0000259" key="15">
    <source>
        <dbReference type="SMART" id="SM00936"/>
    </source>
</evidence>
<keyword evidence="11" id="KW-0961">Cell wall biogenesis/degradation</keyword>
<evidence type="ECO:0000256" key="11">
    <source>
        <dbReference type="ARBA" id="ARBA00023316"/>
    </source>
</evidence>
<feature type="chain" id="PRO_5042914809" description="serine-type D-Ala-D-Ala carboxypeptidase" evidence="14">
    <location>
        <begin position="19"/>
        <end position="377"/>
    </location>
</feature>
<reference evidence="16 17" key="1">
    <citation type="journal article" date="2022" name="Int. J. Syst. Evol. Microbiol.">
        <title>&lt;i&gt;Sideroxyarcus emersonii&lt;/i&gt; gen. nov. sp. nov., a neutrophilic, microaerobic iron- and thiosulfate-oxidizing bacterium isolated from iron-rich wetland sediment.</title>
        <authorList>
            <person name="Kato S."/>
            <person name="Itoh T."/>
            <person name="Iino T."/>
            <person name="Ohkuma M."/>
        </authorList>
    </citation>
    <scope>NUCLEOTIDE SEQUENCE [LARGE SCALE GENOMIC DNA]</scope>
    <source>
        <strain evidence="16 17">MIZ01</strain>
    </source>
</reference>
<dbReference type="PANTHER" id="PTHR21581:SF6">
    <property type="entry name" value="TRAFFICKING PROTEIN PARTICLE COMPLEX SUBUNIT 12"/>
    <property type="match status" value="1"/>
</dbReference>
<evidence type="ECO:0000256" key="10">
    <source>
        <dbReference type="ARBA" id="ARBA00022984"/>
    </source>
</evidence>
<dbReference type="AlphaFoldDB" id="A0AAN1X963"/>
<dbReference type="InterPro" id="IPR012338">
    <property type="entry name" value="Beta-lactam/transpept-like"/>
</dbReference>
<evidence type="ECO:0000256" key="9">
    <source>
        <dbReference type="ARBA" id="ARBA00022960"/>
    </source>
</evidence>
<gene>
    <name evidence="16" type="ORF">MIZ01_0660</name>
</gene>
<dbReference type="InterPro" id="IPR001967">
    <property type="entry name" value="Peptidase_S11_N"/>
</dbReference>
<keyword evidence="8" id="KW-0378">Hydrolase</keyword>
<dbReference type="GO" id="GO:0008360">
    <property type="term" value="P:regulation of cell shape"/>
    <property type="evidence" value="ECO:0007669"/>
    <property type="project" value="UniProtKB-KW"/>
</dbReference>
<dbReference type="EC" id="3.4.16.4" evidence="4"/>
<feature type="signal peptide" evidence="14">
    <location>
        <begin position="1"/>
        <end position="18"/>
    </location>
</feature>
<evidence type="ECO:0000256" key="6">
    <source>
        <dbReference type="ARBA" id="ARBA00022670"/>
    </source>
</evidence>
<dbReference type="PANTHER" id="PTHR21581">
    <property type="entry name" value="D-ALANYL-D-ALANINE CARBOXYPEPTIDASE"/>
    <property type="match status" value="1"/>
</dbReference>
<evidence type="ECO:0000256" key="1">
    <source>
        <dbReference type="ARBA" id="ARBA00003217"/>
    </source>
</evidence>
<evidence type="ECO:0000256" key="7">
    <source>
        <dbReference type="ARBA" id="ARBA00022729"/>
    </source>
</evidence>
<name>A0AAN1X963_9PROT</name>
<sequence>MKFVLLFLFALIPTQVFPQEPVSSPPILAASSYALYDYTSGQFLLEQNGNARIPPAHLTKLMTAYVAFGAIKQGKLSLAQRLIPSAYATRTLADEPRMFLNAGKAVTVDDLLHGLIVQSANDAARVLAETLANHEMALADIMNAEAQRLGLKDTHFVNATGAPEAQHYSSAHDLALLAAAIVRDFPELYRLYAQREFQYGGINQFNRNRLLWLDPFVDGLAASNNEAEEFDQVASARRDDHRLISVVIGAATDKLRSSESQRLLNYGFQDFETIRLYSRDQAVSAKHIWKGTSNQLDIGFSADRYLTIPKGQRNALKATLETRQPLLAPIDRGQQIGTLHLSLDGKPYLDLPVVALDDIPLANVFSRGIDNIRLLFQ</sequence>
<dbReference type="Proteomes" id="UP001320326">
    <property type="component" value="Chromosome"/>
</dbReference>
<evidence type="ECO:0000256" key="3">
    <source>
        <dbReference type="ARBA" id="ARBA00007164"/>
    </source>
</evidence>
<comment type="similarity">
    <text evidence="3 13">Belongs to the peptidase S11 family.</text>
</comment>
<dbReference type="PRINTS" id="PR00725">
    <property type="entry name" value="DADACBPTASE1"/>
</dbReference>
<dbReference type="InterPro" id="IPR012907">
    <property type="entry name" value="Peptidase_S11_C"/>
</dbReference>
<evidence type="ECO:0000313" key="16">
    <source>
        <dbReference type="EMBL" id="BCK86894.1"/>
    </source>
</evidence>
<evidence type="ECO:0000256" key="8">
    <source>
        <dbReference type="ARBA" id="ARBA00022801"/>
    </source>
</evidence>
<comment type="function">
    <text evidence="1">Removes C-terminal D-alanyl residues from sugar-peptide cell wall precursors.</text>
</comment>
<evidence type="ECO:0000256" key="14">
    <source>
        <dbReference type="SAM" id="SignalP"/>
    </source>
</evidence>
<protein>
    <recommendedName>
        <fullName evidence="4">serine-type D-Ala-D-Ala carboxypeptidase</fullName>
        <ecNumber evidence="4">3.4.16.4</ecNumber>
    </recommendedName>
</protein>
<evidence type="ECO:0000256" key="12">
    <source>
        <dbReference type="ARBA" id="ARBA00034000"/>
    </source>
</evidence>
<keyword evidence="9" id="KW-0133">Cell shape</keyword>
<keyword evidence="6" id="KW-0645">Protease</keyword>
<comment type="catalytic activity">
    <reaction evidence="12">
        <text>Preferential cleavage: (Ac)2-L-Lys-D-Ala-|-D-Ala. Also transpeptidation of peptidyl-alanyl moieties that are N-acyl substituents of D-alanine.</text>
        <dbReference type="EC" id="3.4.16.4"/>
    </reaction>
</comment>
<keyword evidence="10" id="KW-0573">Peptidoglycan synthesis</keyword>
<dbReference type="InterPro" id="IPR018044">
    <property type="entry name" value="Peptidase_S11"/>
</dbReference>
<evidence type="ECO:0000313" key="17">
    <source>
        <dbReference type="Proteomes" id="UP001320326"/>
    </source>
</evidence>
<feature type="domain" description="Peptidase S11 D-Ala-D-Ala carboxypeptidase A C-terminal" evidence="15">
    <location>
        <begin position="271"/>
        <end position="361"/>
    </location>
</feature>
<dbReference type="GO" id="GO:0009252">
    <property type="term" value="P:peptidoglycan biosynthetic process"/>
    <property type="evidence" value="ECO:0007669"/>
    <property type="project" value="UniProtKB-KW"/>
</dbReference>
<dbReference type="EMBL" id="AP023423">
    <property type="protein sequence ID" value="BCK86894.1"/>
    <property type="molecule type" value="Genomic_DNA"/>
</dbReference>
<dbReference type="InterPro" id="IPR015956">
    <property type="entry name" value="Peniciliin-bd_prot_C_sf"/>
</dbReference>
<organism evidence="16 17">
    <name type="scientific">Sideroxyarcus emersonii</name>
    <dbReference type="NCBI Taxonomy" id="2764705"/>
    <lineage>
        <taxon>Bacteria</taxon>
        <taxon>Pseudomonadati</taxon>
        <taxon>Pseudomonadota</taxon>
        <taxon>Betaproteobacteria</taxon>
        <taxon>Nitrosomonadales</taxon>
        <taxon>Gallionellaceae</taxon>
        <taxon>Sideroxyarcus</taxon>
    </lineage>
</organism>
<dbReference type="InterPro" id="IPR037167">
    <property type="entry name" value="Peptidase_S11_C_sf"/>
</dbReference>
<evidence type="ECO:0000256" key="4">
    <source>
        <dbReference type="ARBA" id="ARBA00012448"/>
    </source>
</evidence>
<dbReference type="Gene3D" id="2.60.410.10">
    <property type="entry name" value="D-Ala-D-Ala carboxypeptidase, C-terminal domain"/>
    <property type="match status" value="1"/>
</dbReference>